<evidence type="ECO:0000256" key="1">
    <source>
        <dbReference type="ARBA" id="ARBA00004651"/>
    </source>
</evidence>
<evidence type="ECO:0000256" key="3">
    <source>
        <dbReference type="ARBA" id="ARBA00022692"/>
    </source>
</evidence>
<dbReference type="PANTHER" id="PTHR24221:SF654">
    <property type="entry name" value="ATP-BINDING CASSETTE SUB-FAMILY B MEMBER 6"/>
    <property type="match status" value="1"/>
</dbReference>
<dbReference type="GO" id="GO:0005524">
    <property type="term" value="F:ATP binding"/>
    <property type="evidence" value="ECO:0007669"/>
    <property type="project" value="UniProtKB-KW"/>
</dbReference>
<feature type="transmembrane region" description="Helical" evidence="9">
    <location>
        <begin position="146"/>
        <end position="167"/>
    </location>
</feature>
<dbReference type="InterPro" id="IPR003439">
    <property type="entry name" value="ABC_transporter-like_ATP-bd"/>
</dbReference>
<dbReference type="PROSITE" id="PS00211">
    <property type="entry name" value="ABC_TRANSPORTER_1"/>
    <property type="match status" value="1"/>
</dbReference>
<keyword evidence="5 12" id="KW-0067">ATP-binding</keyword>
<dbReference type="RefSeq" id="WP_027988410.1">
    <property type="nucleotide sequence ID" value="NZ_CP136319.1"/>
</dbReference>
<dbReference type="PROSITE" id="PS50893">
    <property type="entry name" value="ABC_TRANSPORTER_2"/>
    <property type="match status" value="1"/>
</dbReference>
<dbReference type="InterPro" id="IPR039421">
    <property type="entry name" value="Type_1_exporter"/>
</dbReference>
<sequence>MNVKDRKEREVDNETIAGILRRVIAENGRDHIGGYAFAIACLMVVAATTAFTAWISETVINEAFANKRGDVVLLVCFSIFAAFVLRGLATYGQAVALSKIGNSIVASYKRRLYTHLMALSIGFFQEKRSAHLTAKINQNISGIRDVLNMTVTSVARDVLTLVGLVGVMISKDWLLSLITFVGAPPLLLGLRYISRRLRLATREAVEANSRVLGAMQETIQGISIVKAFTMEDELGRKVEGIIKGAENRANRIARLSERTAPLTETFAGLAISGVLAYAAFRTIYSNVAPGALFAFVTALLLAYDPVRRLARLQVSLERAAVNARMLYEILDTVPHQRDLPGARQLAFSEATVEFRDVRFSYGNGEEVLKGVSFLAEGGKTTALVGPSGAGKSTIISLIPRFYDPQSGVILIDGQDIAAVTKQSLRNGLAYVSQQAYLFEGSIRDNIRYGRPEATDAEVEVAARLAYAHDFILAQPQGYDTPVGEQGMTLSGGQRQRLSIARALVRNAPILLLDEATSALDTESEAAVQKALDQAMSGRTVIVIAHRLSTVVNADKIVVMNEGLVVEEGTHEELARRPDGVYARLHNIQGGFLELTVGAAAT</sequence>
<accession>A0A6A7ZQU0</accession>
<reference evidence="12" key="1">
    <citation type="journal article" date="2013" name="Genome Biol.">
        <title>Comparative genomics of the core and accessory genomes of 48 Sinorhizobium strains comprising five genospecies.</title>
        <authorList>
            <person name="Sugawara M."/>
            <person name="Epstein B."/>
            <person name="Badgley B.D."/>
            <person name="Unno T."/>
            <person name="Xu L."/>
            <person name="Reese J."/>
            <person name="Gyaneshwar P."/>
            <person name="Denny R."/>
            <person name="Mudge J."/>
            <person name="Bharti A.K."/>
            <person name="Farmer A.D."/>
            <person name="May G.D."/>
            <person name="Woodward J.E."/>
            <person name="Medigue C."/>
            <person name="Vallenet D."/>
            <person name="Lajus A."/>
            <person name="Rouy Z."/>
            <person name="Martinez-Vaz B."/>
            <person name="Tiffin P."/>
            <person name="Young N.D."/>
            <person name="Sadowsky M.J."/>
        </authorList>
    </citation>
    <scope>NUCLEOTIDE SEQUENCE</scope>
    <source>
        <strain evidence="12">M30</strain>
    </source>
</reference>
<comment type="subcellular location">
    <subcellularLocation>
        <location evidence="1">Cell membrane</location>
        <topology evidence="1">Multi-pass membrane protein</topology>
    </subcellularLocation>
</comment>
<dbReference type="InterPro" id="IPR017871">
    <property type="entry name" value="ABC_transporter-like_CS"/>
</dbReference>
<dbReference type="GO" id="GO:0016887">
    <property type="term" value="F:ATP hydrolysis activity"/>
    <property type="evidence" value="ECO:0007669"/>
    <property type="project" value="InterPro"/>
</dbReference>
<dbReference type="Pfam" id="PF00005">
    <property type="entry name" value="ABC_tran"/>
    <property type="match status" value="1"/>
</dbReference>
<evidence type="ECO:0000256" key="8">
    <source>
        <dbReference type="ARBA" id="ARBA00024725"/>
    </source>
</evidence>
<feature type="transmembrane region" description="Helical" evidence="9">
    <location>
        <begin position="71"/>
        <end position="89"/>
    </location>
</feature>
<dbReference type="GO" id="GO:0140359">
    <property type="term" value="F:ABC-type transporter activity"/>
    <property type="evidence" value="ECO:0007669"/>
    <property type="project" value="InterPro"/>
</dbReference>
<comment type="function">
    <text evidence="8">Part of an ABC transporter complex. Transmembrane domains (TMD) form a pore in the inner membrane and the ATP-binding domain (NBD) is responsible for energy generation.</text>
</comment>
<feature type="domain" description="ABC transmembrane type-1" evidence="11">
    <location>
        <begin position="36"/>
        <end position="318"/>
    </location>
</feature>
<dbReference type="InterPro" id="IPR011527">
    <property type="entry name" value="ABC1_TM_dom"/>
</dbReference>
<evidence type="ECO:0000256" key="7">
    <source>
        <dbReference type="ARBA" id="ARBA00023136"/>
    </source>
</evidence>
<evidence type="ECO:0000259" key="11">
    <source>
        <dbReference type="PROSITE" id="PS50929"/>
    </source>
</evidence>
<evidence type="ECO:0000256" key="9">
    <source>
        <dbReference type="SAM" id="Phobius"/>
    </source>
</evidence>
<evidence type="ECO:0000313" key="12">
    <source>
        <dbReference type="EMBL" id="MQW05323.1"/>
    </source>
</evidence>
<dbReference type="AlphaFoldDB" id="A0A6A7ZQU0"/>
<dbReference type="GO" id="GO:0005886">
    <property type="term" value="C:plasma membrane"/>
    <property type="evidence" value="ECO:0007669"/>
    <property type="project" value="UniProtKB-SubCell"/>
</dbReference>
<feature type="transmembrane region" description="Helical" evidence="9">
    <location>
        <begin position="32"/>
        <end position="55"/>
    </location>
</feature>
<evidence type="ECO:0000256" key="2">
    <source>
        <dbReference type="ARBA" id="ARBA00005417"/>
    </source>
</evidence>
<dbReference type="InterPro" id="IPR003593">
    <property type="entry name" value="AAA+_ATPase"/>
</dbReference>
<gene>
    <name evidence="12" type="ORF">GHK45_16600</name>
</gene>
<proteinExistence type="inferred from homology"/>
<dbReference type="InterPro" id="IPR036640">
    <property type="entry name" value="ABC1_TM_sf"/>
</dbReference>
<dbReference type="SUPFAM" id="SSF52540">
    <property type="entry name" value="P-loop containing nucleoside triphosphate hydrolases"/>
    <property type="match status" value="1"/>
</dbReference>
<dbReference type="Gene3D" id="1.20.1560.10">
    <property type="entry name" value="ABC transporter type 1, transmembrane domain"/>
    <property type="match status" value="1"/>
</dbReference>
<dbReference type="SMART" id="SM00382">
    <property type="entry name" value="AAA"/>
    <property type="match status" value="1"/>
</dbReference>
<dbReference type="GO" id="GO:0034040">
    <property type="term" value="F:ATPase-coupled lipid transmembrane transporter activity"/>
    <property type="evidence" value="ECO:0007669"/>
    <property type="project" value="TreeGrafter"/>
</dbReference>
<dbReference type="SUPFAM" id="SSF90123">
    <property type="entry name" value="ABC transporter transmembrane region"/>
    <property type="match status" value="1"/>
</dbReference>
<feature type="transmembrane region" description="Helical" evidence="9">
    <location>
        <begin position="286"/>
        <end position="303"/>
    </location>
</feature>
<dbReference type="CDD" id="cd18552">
    <property type="entry name" value="ABC_6TM_MsbA_like"/>
    <property type="match status" value="1"/>
</dbReference>
<dbReference type="FunFam" id="3.40.50.300:FF:000218">
    <property type="entry name" value="Multidrug ABC transporter ATP-binding protein"/>
    <property type="match status" value="1"/>
</dbReference>
<keyword evidence="6 9" id="KW-1133">Transmembrane helix</keyword>
<evidence type="ECO:0000256" key="5">
    <source>
        <dbReference type="ARBA" id="ARBA00022840"/>
    </source>
</evidence>
<organism evidence="12">
    <name type="scientific">Rhizobium meliloti</name>
    <name type="common">Ensifer meliloti</name>
    <name type="synonym">Sinorhizobium meliloti</name>
    <dbReference type="NCBI Taxonomy" id="382"/>
    <lineage>
        <taxon>Bacteria</taxon>
        <taxon>Pseudomonadati</taxon>
        <taxon>Pseudomonadota</taxon>
        <taxon>Alphaproteobacteria</taxon>
        <taxon>Hyphomicrobiales</taxon>
        <taxon>Rhizobiaceae</taxon>
        <taxon>Sinorhizobium/Ensifer group</taxon>
        <taxon>Sinorhizobium</taxon>
    </lineage>
</organism>
<dbReference type="Pfam" id="PF00664">
    <property type="entry name" value="ABC_membrane"/>
    <property type="match status" value="1"/>
</dbReference>
<evidence type="ECO:0000256" key="4">
    <source>
        <dbReference type="ARBA" id="ARBA00022741"/>
    </source>
</evidence>
<dbReference type="Gene3D" id="3.40.50.300">
    <property type="entry name" value="P-loop containing nucleotide triphosphate hydrolases"/>
    <property type="match status" value="1"/>
</dbReference>
<evidence type="ECO:0000256" key="6">
    <source>
        <dbReference type="ARBA" id="ARBA00022989"/>
    </source>
</evidence>
<feature type="transmembrane region" description="Helical" evidence="9">
    <location>
        <begin position="173"/>
        <end position="193"/>
    </location>
</feature>
<comment type="similarity">
    <text evidence="2">Belongs to the ABC transporter superfamily.</text>
</comment>
<dbReference type="PROSITE" id="PS50929">
    <property type="entry name" value="ABC_TM1F"/>
    <property type="match status" value="1"/>
</dbReference>
<keyword evidence="4" id="KW-0547">Nucleotide-binding</keyword>
<dbReference type="PANTHER" id="PTHR24221">
    <property type="entry name" value="ATP-BINDING CASSETTE SUB-FAMILY B"/>
    <property type="match status" value="1"/>
</dbReference>
<keyword evidence="3 9" id="KW-0812">Transmembrane</keyword>
<keyword evidence="7 9" id="KW-0472">Membrane</keyword>
<feature type="domain" description="ABC transporter" evidence="10">
    <location>
        <begin position="352"/>
        <end position="586"/>
    </location>
</feature>
<name>A0A6A7ZQU0_RHIML</name>
<protein>
    <submittedName>
        <fullName evidence="12">ATP-binding cassette domain-containing protein</fullName>
    </submittedName>
</protein>
<evidence type="ECO:0000259" key="10">
    <source>
        <dbReference type="PROSITE" id="PS50893"/>
    </source>
</evidence>
<dbReference type="EMBL" id="WISP01000125">
    <property type="protein sequence ID" value="MQW05323.1"/>
    <property type="molecule type" value="Genomic_DNA"/>
</dbReference>
<comment type="caution">
    <text evidence="12">The sequence shown here is derived from an EMBL/GenBank/DDBJ whole genome shotgun (WGS) entry which is preliminary data.</text>
</comment>
<dbReference type="InterPro" id="IPR027417">
    <property type="entry name" value="P-loop_NTPase"/>
</dbReference>